<organism evidence="1 2">
    <name type="scientific">Eretmocerus hayati</name>
    <dbReference type="NCBI Taxonomy" id="131215"/>
    <lineage>
        <taxon>Eukaryota</taxon>
        <taxon>Metazoa</taxon>
        <taxon>Ecdysozoa</taxon>
        <taxon>Arthropoda</taxon>
        <taxon>Hexapoda</taxon>
        <taxon>Insecta</taxon>
        <taxon>Pterygota</taxon>
        <taxon>Neoptera</taxon>
        <taxon>Endopterygota</taxon>
        <taxon>Hymenoptera</taxon>
        <taxon>Apocrita</taxon>
        <taxon>Proctotrupomorpha</taxon>
        <taxon>Chalcidoidea</taxon>
        <taxon>Aphelinidae</taxon>
        <taxon>Aphelininae</taxon>
        <taxon>Eretmocerus</taxon>
    </lineage>
</organism>
<name>A0ACC2P3E4_9HYME</name>
<accession>A0ACC2P3E4</accession>
<comment type="caution">
    <text evidence="1">The sequence shown here is derived from an EMBL/GenBank/DDBJ whole genome shotgun (WGS) entry which is preliminary data.</text>
</comment>
<dbReference type="EMBL" id="CM056742">
    <property type="protein sequence ID" value="KAJ8678100.1"/>
    <property type="molecule type" value="Genomic_DNA"/>
</dbReference>
<evidence type="ECO:0000313" key="1">
    <source>
        <dbReference type="EMBL" id="KAJ8678100.1"/>
    </source>
</evidence>
<dbReference type="Proteomes" id="UP001239111">
    <property type="component" value="Chromosome 2"/>
</dbReference>
<keyword evidence="2" id="KW-1185">Reference proteome</keyword>
<reference evidence="1" key="1">
    <citation type="submission" date="2023-04" db="EMBL/GenBank/DDBJ databases">
        <title>A chromosome-level genome assembly of the parasitoid wasp Eretmocerus hayati.</title>
        <authorList>
            <person name="Zhong Y."/>
            <person name="Liu S."/>
            <person name="Liu Y."/>
        </authorList>
    </citation>
    <scope>NUCLEOTIDE SEQUENCE</scope>
    <source>
        <strain evidence="1">ZJU_SS_LIU_2023</strain>
    </source>
</reference>
<protein>
    <submittedName>
        <fullName evidence="1">Uncharacterized protein</fullName>
    </submittedName>
</protein>
<sequence length="389" mass="44355">MVTSALLGPAQKEKVKKAVSLKNYKRTIAKLSKIQKPPLAAKRGPPNPNLPSTSQCKRAKTTHVRRVLDNFKVSNESTLEESPNENLQNDAESGDASDEDMEKQSEVDDDFLNNKNDEEPDIDDSISSEEESGRVEDSINADENDREDIVHPLEVFNDRRSPSPGKIIISFSPDTYPEHLWLHEAETARRTGTKRTLFFQKIFDMRTIQQCSREWARNFSIKTKNVWLIPICYPEKHWVLLIVCVFLVSLYPEISFAEWSIYYPLDNPSQIDPETGNVGGNCGVHVCVWGFLAAMSSSRKFTEADMENARIAIVNMIYYAKSNPRKEALVGDTMDKLLRMRAPPIQVSKKYSLKVVEQPPAGFEGIFDFVGAFRVLLDEEQRLRPRRDR</sequence>
<evidence type="ECO:0000313" key="2">
    <source>
        <dbReference type="Proteomes" id="UP001239111"/>
    </source>
</evidence>
<proteinExistence type="predicted"/>
<gene>
    <name evidence="1" type="ORF">QAD02_013887</name>
</gene>